<dbReference type="Proteomes" id="UP001061361">
    <property type="component" value="Chromosome"/>
</dbReference>
<dbReference type="InterPro" id="IPR006685">
    <property type="entry name" value="MscS_channel_2nd"/>
</dbReference>
<dbReference type="EMBL" id="AP026708">
    <property type="protein sequence ID" value="BDQ33504.1"/>
    <property type="molecule type" value="Genomic_DNA"/>
</dbReference>
<proteinExistence type="predicted"/>
<reference evidence="7" key="1">
    <citation type="submission" date="2022-08" db="EMBL/GenBank/DDBJ databases">
        <title>Genome Sequence of the sulphate-reducing bacterium, Pseudodesulfovibrio portus JCM14722.</title>
        <authorList>
            <person name="Kondo R."/>
            <person name="Kataoka T."/>
        </authorList>
    </citation>
    <scope>NUCLEOTIDE SEQUENCE</scope>
    <source>
        <strain evidence="7">JCM 14722</strain>
    </source>
</reference>
<dbReference type="SUPFAM" id="SSF50182">
    <property type="entry name" value="Sm-like ribonucleoproteins"/>
    <property type="match status" value="1"/>
</dbReference>
<evidence type="ECO:0000256" key="1">
    <source>
        <dbReference type="ARBA" id="ARBA00004370"/>
    </source>
</evidence>
<evidence type="ECO:0000313" key="7">
    <source>
        <dbReference type="EMBL" id="BDQ33504.1"/>
    </source>
</evidence>
<keyword evidence="2 5" id="KW-0812">Transmembrane</keyword>
<gene>
    <name evidence="7" type="ORF">JCM14722_10460</name>
</gene>
<keyword evidence="4 5" id="KW-0472">Membrane</keyword>
<organism evidence="7 8">
    <name type="scientific">Pseudodesulfovibrio portus</name>
    <dbReference type="NCBI Taxonomy" id="231439"/>
    <lineage>
        <taxon>Bacteria</taxon>
        <taxon>Pseudomonadati</taxon>
        <taxon>Thermodesulfobacteriota</taxon>
        <taxon>Desulfovibrionia</taxon>
        <taxon>Desulfovibrionales</taxon>
        <taxon>Desulfovibrionaceae</taxon>
    </lineage>
</organism>
<evidence type="ECO:0000256" key="4">
    <source>
        <dbReference type="ARBA" id="ARBA00023136"/>
    </source>
</evidence>
<dbReference type="PANTHER" id="PTHR30566:SF5">
    <property type="entry name" value="MECHANOSENSITIVE ION CHANNEL PROTEIN 1, MITOCHONDRIAL-RELATED"/>
    <property type="match status" value="1"/>
</dbReference>
<dbReference type="InterPro" id="IPR010920">
    <property type="entry name" value="LSM_dom_sf"/>
</dbReference>
<dbReference type="PANTHER" id="PTHR30566">
    <property type="entry name" value="YNAI-RELATED MECHANOSENSITIVE ION CHANNEL"/>
    <property type="match status" value="1"/>
</dbReference>
<evidence type="ECO:0000259" key="6">
    <source>
        <dbReference type="Pfam" id="PF00924"/>
    </source>
</evidence>
<evidence type="ECO:0000256" key="2">
    <source>
        <dbReference type="ARBA" id="ARBA00022692"/>
    </source>
</evidence>
<evidence type="ECO:0000256" key="3">
    <source>
        <dbReference type="ARBA" id="ARBA00022989"/>
    </source>
</evidence>
<dbReference type="RefSeq" id="WP_264983560.1">
    <property type="nucleotide sequence ID" value="NZ_AP026708.1"/>
</dbReference>
<feature type="domain" description="Mechanosensitive ion channel MscS" evidence="6">
    <location>
        <begin position="89"/>
        <end position="164"/>
    </location>
</feature>
<dbReference type="InterPro" id="IPR023408">
    <property type="entry name" value="MscS_beta-dom_sf"/>
</dbReference>
<feature type="transmembrane region" description="Helical" evidence="5">
    <location>
        <begin position="13"/>
        <end position="34"/>
    </location>
</feature>
<keyword evidence="3 5" id="KW-1133">Transmembrane helix</keyword>
<dbReference type="Gene3D" id="2.30.30.60">
    <property type="match status" value="1"/>
</dbReference>
<protein>
    <recommendedName>
        <fullName evidence="6">Mechanosensitive ion channel MscS domain-containing protein</fullName>
    </recommendedName>
</protein>
<feature type="transmembrane region" description="Helical" evidence="5">
    <location>
        <begin position="46"/>
        <end position="65"/>
    </location>
</feature>
<keyword evidence="8" id="KW-1185">Reference proteome</keyword>
<sequence length="275" mass="30984">MQEFLNNPYVVKALLSLALTLAILILARIAVSVATHKGRQATEAPFIIKYTALFLIAMSLVVIWLDGITPILTALTIVAAALTIVSKELILNFLGSFVIFWREVFAIGDRVEIGDFSGDVIDKGILYFTLLETGRTDSTNHSTGRLIKVPNALTLTLPVVNSTRGAGYVWTELRIVLTPESDWEKARERLLDLINAYYVSEKIDLERVKRVFEKRSIFFNRLTPRGYVDLASGGVRITLRYLCRSRMTRESRDFILTRFLPELGSLNVRLADEQS</sequence>
<evidence type="ECO:0000256" key="5">
    <source>
        <dbReference type="SAM" id="Phobius"/>
    </source>
</evidence>
<feature type="transmembrane region" description="Helical" evidence="5">
    <location>
        <begin position="71"/>
        <end position="101"/>
    </location>
</feature>
<accession>A0ABM8AQ24</accession>
<name>A0ABM8AQ24_9BACT</name>
<evidence type="ECO:0000313" key="8">
    <source>
        <dbReference type="Proteomes" id="UP001061361"/>
    </source>
</evidence>
<comment type="subcellular location">
    <subcellularLocation>
        <location evidence="1">Membrane</location>
    </subcellularLocation>
</comment>
<dbReference type="Pfam" id="PF00924">
    <property type="entry name" value="MS_channel_2nd"/>
    <property type="match status" value="1"/>
</dbReference>